<comment type="caution">
    <text evidence="1">The sequence shown here is derived from an EMBL/GenBank/DDBJ whole genome shotgun (WGS) entry which is preliminary data.</text>
</comment>
<keyword evidence="2" id="KW-1185">Reference proteome</keyword>
<accession>A0A8J6C2Y3</accession>
<evidence type="ECO:0000313" key="2">
    <source>
        <dbReference type="Proteomes" id="UP000751190"/>
    </source>
</evidence>
<dbReference type="EMBL" id="JAGTXO010000033">
    <property type="protein sequence ID" value="KAG8460267.1"/>
    <property type="molecule type" value="Genomic_DNA"/>
</dbReference>
<organism evidence="1 2">
    <name type="scientific">Diacronema lutheri</name>
    <name type="common">Unicellular marine alga</name>
    <name type="synonym">Monochrysis lutheri</name>
    <dbReference type="NCBI Taxonomy" id="2081491"/>
    <lineage>
        <taxon>Eukaryota</taxon>
        <taxon>Haptista</taxon>
        <taxon>Haptophyta</taxon>
        <taxon>Pavlovophyceae</taxon>
        <taxon>Pavlovales</taxon>
        <taxon>Pavlovaceae</taxon>
        <taxon>Diacronema</taxon>
    </lineage>
</organism>
<dbReference type="AlphaFoldDB" id="A0A8J6C2Y3"/>
<protein>
    <submittedName>
        <fullName evidence="1">Uncharacterized protein</fullName>
    </submittedName>
</protein>
<name>A0A8J6C2Y3_DIALT</name>
<dbReference type="Proteomes" id="UP000751190">
    <property type="component" value="Unassembled WGS sequence"/>
</dbReference>
<sequence length="232" mass="24047">MPGGWARGTGQGIGLSGHINAYSAEATLIANWTEEAYGRQLDALPPAGHVTAHATESQKYTGHDTASKLPASPPMLGRTAEQLFAHGLPDEPKLYVGSCTELAFTDPRTRLHGATSVDRVSRTLWAGSKHIDKTVPHGSAVPRTALLDAKRAEWARTAPAVQPSTIGLGGTTSSELGAAQHDEGSLLAVQQLPPAGGMADGGMADGAPPAAISFGRRSAFTQVRGTSQVLRA</sequence>
<proteinExistence type="predicted"/>
<evidence type="ECO:0000313" key="1">
    <source>
        <dbReference type="EMBL" id="KAG8460267.1"/>
    </source>
</evidence>
<dbReference type="OrthoDB" id="186965at2759"/>
<gene>
    <name evidence="1" type="ORF">KFE25_011758</name>
</gene>
<reference evidence="1" key="1">
    <citation type="submission" date="2021-05" db="EMBL/GenBank/DDBJ databases">
        <title>The genome of the haptophyte Pavlova lutheri (Diacronema luteri, Pavlovales) - a model for lipid biosynthesis in eukaryotic algae.</title>
        <authorList>
            <person name="Hulatt C.J."/>
            <person name="Posewitz M.C."/>
        </authorList>
    </citation>
    <scope>NUCLEOTIDE SEQUENCE</scope>
    <source>
        <strain evidence="1">NIVA-4/92</strain>
    </source>
</reference>